<gene>
    <name evidence="13" type="ORF">CRENPOLYSF2_640005</name>
</gene>
<feature type="binding site" description="axial binding residue" evidence="9">
    <location>
        <position position="161"/>
    </location>
    <ligand>
        <name>heme c</name>
        <dbReference type="ChEBI" id="CHEBI:61717"/>
        <label>2</label>
    </ligand>
    <ligandPart>
        <name>Fe</name>
        <dbReference type="ChEBI" id="CHEBI:18248"/>
    </ligandPart>
</feature>
<comment type="subcellular location">
    <subcellularLocation>
        <location evidence="1">Periplasm</location>
    </subcellularLocation>
</comment>
<dbReference type="PIRSF" id="PIRSF000005">
    <property type="entry name" value="Cytochrome_c4"/>
    <property type="match status" value="1"/>
</dbReference>
<evidence type="ECO:0000256" key="9">
    <source>
        <dbReference type="PIRSR" id="PIRSR000005-2"/>
    </source>
</evidence>
<feature type="binding site" description="covalent" evidence="8">
    <location>
        <position position="160"/>
    </location>
    <ligand>
        <name>heme c</name>
        <dbReference type="ChEBI" id="CHEBI:61717"/>
        <label>2</label>
    </ligand>
</feature>
<evidence type="ECO:0000256" key="10">
    <source>
        <dbReference type="SAM" id="MobiDB-lite"/>
    </source>
</evidence>
<evidence type="ECO:0000259" key="12">
    <source>
        <dbReference type="PROSITE" id="PS51007"/>
    </source>
</evidence>
<feature type="binding site" description="axial binding residue" evidence="9">
    <location>
        <position position="204"/>
    </location>
    <ligand>
        <name>heme c</name>
        <dbReference type="ChEBI" id="CHEBI:61717"/>
        <label>2</label>
    </ligand>
    <ligandPart>
        <name>Fe</name>
        <dbReference type="ChEBI" id="CHEBI:18248"/>
    </ligandPart>
</feature>
<dbReference type="GO" id="GO:0005506">
    <property type="term" value="F:iron ion binding"/>
    <property type="evidence" value="ECO:0007669"/>
    <property type="project" value="InterPro"/>
</dbReference>
<keyword evidence="7 9" id="KW-0408">Iron</keyword>
<feature type="binding site" description="axial binding residue" evidence="9">
    <location>
        <position position="80"/>
    </location>
    <ligand>
        <name>heme c</name>
        <dbReference type="ChEBI" id="CHEBI:61717"/>
        <label>1</label>
    </ligand>
    <ligandPart>
        <name>Fe</name>
        <dbReference type="ChEBI" id="CHEBI:18248"/>
    </ligandPart>
</feature>
<dbReference type="InterPro" id="IPR050597">
    <property type="entry name" value="Cytochrome_c_Oxidase_Subunit"/>
</dbReference>
<dbReference type="InterPro" id="IPR036909">
    <property type="entry name" value="Cyt_c-like_dom_sf"/>
</dbReference>
<dbReference type="InterPro" id="IPR024167">
    <property type="entry name" value="Cytochrome_c4-like"/>
</dbReference>
<feature type="domain" description="Cytochrome c" evidence="12">
    <location>
        <begin position="25"/>
        <end position="103"/>
    </location>
</feature>
<feature type="binding site" description="covalent" evidence="8">
    <location>
        <position position="157"/>
    </location>
    <ligand>
        <name>heme c</name>
        <dbReference type="ChEBI" id="CHEBI:61717"/>
        <label>2</label>
    </ligand>
</feature>
<keyword evidence="14" id="KW-1185">Reference proteome</keyword>
<evidence type="ECO:0000256" key="1">
    <source>
        <dbReference type="ARBA" id="ARBA00004418"/>
    </source>
</evidence>
<sequence length="227" mass="24596">MKKKLLGLSLSLAFVSAPCILHAEGNANAGKDKSSSCTGCHGENGNSAVPTFPKLAQQHASYLEKQLQAFKEGTRNDPMMSSIAKTLNAEDILDIADYYASKKISLNAEPTLPPDDSDDETASTAKPLDPKVKMKELMAQGRNLYRNGDITHEVSACIACHGSNGEGNKPAAFPALQSQHADYLIKTLTDFKNGIRSTNPDNMMVMIAKKMTDEQIKAVSYRLSTMK</sequence>
<protein>
    <submittedName>
        <fullName evidence="13">Cytochrome c class I</fullName>
    </submittedName>
</protein>
<feature type="binding site" description="covalent" evidence="8">
    <location>
        <position position="40"/>
    </location>
    <ligand>
        <name>heme c</name>
        <dbReference type="ChEBI" id="CHEBI:61717"/>
        <label>1</label>
    </ligand>
</feature>
<keyword evidence="6" id="KW-0249">Electron transport</keyword>
<dbReference type="GO" id="GO:0020037">
    <property type="term" value="F:heme binding"/>
    <property type="evidence" value="ECO:0007669"/>
    <property type="project" value="InterPro"/>
</dbReference>
<name>A0A1R4HH65_9GAMM</name>
<dbReference type="Pfam" id="PF00034">
    <property type="entry name" value="Cytochrom_C"/>
    <property type="match status" value="2"/>
</dbReference>
<dbReference type="SUPFAM" id="SSF46626">
    <property type="entry name" value="Cytochrome c"/>
    <property type="match status" value="2"/>
</dbReference>
<dbReference type="Gene3D" id="1.10.760.10">
    <property type="entry name" value="Cytochrome c-like domain"/>
    <property type="match status" value="2"/>
</dbReference>
<keyword evidence="3 8" id="KW-0349">Heme</keyword>
<evidence type="ECO:0000313" key="14">
    <source>
        <dbReference type="Proteomes" id="UP000195442"/>
    </source>
</evidence>
<dbReference type="RefSeq" id="WP_087148274.1">
    <property type="nucleotide sequence ID" value="NZ_FUKJ01000429.1"/>
</dbReference>
<evidence type="ECO:0000313" key="13">
    <source>
        <dbReference type="EMBL" id="SJM95563.1"/>
    </source>
</evidence>
<evidence type="ECO:0000256" key="8">
    <source>
        <dbReference type="PIRSR" id="PIRSR000005-1"/>
    </source>
</evidence>
<organism evidence="13 14">
    <name type="scientific">Crenothrix polyspora</name>
    <dbReference type="NCBI Taxonomy" id="360316"/>
    <lineage>
        <taxon>Bacteria</taxon>
        <taxon>Pseudomonadati</taxon>
        <taxon>Pseudomonadota</taxon>
        <taxon>Gammaproteobacteria</taxon>
        <taxon>Methylococcales</taxon>
        <taxon>Crenotrichaceae</taxon>
        <taxon>Crenothrix</taxon>
    </lineage>
</organism>
<comment type="PTM">
    <text evidence="8">Binds 2 heme c groups covalently per subunit.</text>
</comment>
<evidence type="ECO:0000256" key="2">
    <source>
        <dbReference type="ARBA" id="ARBA00022448"/>
    </source>
</evidence>
<feature type="binding site" description="covalent" evidence="8">
    <location>
        <position position="37"/>
    </location>
    <ligand>
        <name>heme c</name>
        <dbReference type="ChEBI" id="CHEBI:61717"/>
        <label>1</label>
    </ligand>
</feature>
<dbReference type="PROSITE" id="PS51007">
    <property type="entry name" value="CYTC"/>
    <property type="match status" value="2"/>
</dbReference>
<feature type="signal peptide" evidence="11">
    <location>
        <begin position="1"/>
        <end position="23"/>
    </location>
</feature>
<evidence type="ECO:0000256" key="3">
    <source>
        <dbReference type="ARBA" id="ARBA00022617"/>
    </source>
</evidence>
<dbReference type="OrthoDB" id="9773456at2"/>
<reference evidence="14" key="1">
    <citation type="submission" date="2017-02" db="EMBL/GenBank/DDBJ databases">
        <authorList>
            <person name="Daims H."/>
        </authorList>
    </citation>
    <scope>NUCLEOTIDE SEQUENCE [LARGE SCALE GENOMIC DNA]</scope>
</reference>
<evidence type="ECO:0000256" key="7">
    <source>
        <dbReference type="ARBA" id="ARBA00023004"/>
    </source>
</evidence>
<dbReference type="GO" id="GO:0009055">
    <property type="term" value="F:electron transfer activity"/>
    <property type="evidence" value="ECO:0007669"/>
    <property type="project" value="InterPro"/>
</dbReference>
<dbReference type="Proteomes" id="UP000195442">
    <property type="component" value="Unassembled WGS sequence"/>
</dbReference>
<keyword evidence="4 9" id="KW-0479">Metal-binding</keyword>
<feature type="chain" id="PRO_5012526214" evidence="11">
    <location>
        <begin position="24"/>
        <end position="227"/>
    </location>
</feature>
<dbReference type="PANTHER" id="PTHR33751:SF9">
    <property type="entry name" value="CYTOCHROME C4"/>
    <property type="match status" value="1"/>
</dbReference>
<dbReference type="GO" id="GO:0042597">
    <property type="term" value="C:periplasmic space"/>
    <property type="evidence" value="ECO:0007669"/>
    <property type="project" value="UniProtKB-SubCell"/>
</dbReference>
<feature type="binding site" description="axial binding residue" evidence="9">
    <location>
        <position position="41"/>
    </location>
    <ligand>
        <name>heme c</name>
        <dbReference type="ChEBI" id="CHEBI:61717"/>
        <label>1</label>
    </ligand>
    <ligandPart>
        <name>Fe</name>
        <dbReference type="ChEBI" id="CHEBI:18248"/>
    </ligandPart>
</feature>
<evidence type="ECO:0000256" key="4">
    <source>
        <dbReference type="ARBA" id="ARBA00022723"/>
    </source>
</evidence>
<dbReference type="InterPro" id="IPR009056">
    <property type="entry name" value="Cyt_c-like_dom"/>
</dbReference>
<dbReference type="PANTHER" id="PTHR33751">
    <property type="entry name" value="CBB3-TYPE CYTOCHROME C OXIDASE SUBUNIT FIXP"/>
    <property type="match status" value="1"/>
</dbReference>
<feature type="region of interest" description="Disordered" evidence="10">
    <location>
        <begin position="109"/>
        <end position="130"/>
    </location>
</feature>
<keyword evidence="2" id="KW-0813">Transport</keyword>
<keyword evidence="11" id="KW-0732">Signal</keyword>
<evidence type="ECO:0000256" key="11">
    <source>
        <dbReference type="SAM" id="SignalP"/>
    </source>
</evidence>
<dbReference type="AlphaFoldDB" id="A0A1R4HH65"/>
<proteinExistence type="predicted"/>
<evidence type="ECO:0000256" key="6">
    <source>
        <dbReference type="ARBA" id="ARBA00022982"/>
    </source>
</evidence>
<keyword evidence="5" id="KW-0574">Periplasm</keyword>
<feature type="domain" description="Cytochrome c" evidence="12">
    <location>
        <begin position="136"/>
        <end position="227"/>
    </location>
</feature>
<evidence type="ECO:0000256" key="5">
    <source>
        <dbReference type="ARBA" id="ARBA00022764"/>
    </source>
</evidence>
<dbReference type="EMBL" id="FUKJ01000429">
    <property type="protein sequence ID" value="SJM95563.1"/>
    <property type="molecule type" value="Genomic_DNA"/>
</dbReference>
<accession>A0A1R4HH65</accession>